<dbReference type="Proteomes" id="UP000576087">
    <property type="component" value="Unassembled WGS sequence"/>
</dbReference>
<dbReference type="EMBL" id="JACIGY010000007">
    <property type="protein sequence ID" value="MBB4413803.1"/>
    <property type="molecule type" value="Genomic_DNA"/>
</dbReference>
<reference evidence="9 10" key="1">
    <citation type="submission" date="2020-08" db="EMBL/GenBank/DDBJ databases">
        <title>Genomic Encyclopedia of Type Strains, Phase IV (KMG-V): Genome sequencing to study the core and pangenomes of soil and plant-associated prokaryotes.</title>
        <authorList>
            <person name="Whitman W."/>
        </authorList>
    </citation>
    <scope>NUCLEOTIDE SEQUENCE [LARGE SCALE GENOMIC DNA]</scope>
    <source>
        <strain evidence="7 10">SEMIA 444</strain>
        <strain evidence="6 9">SEMIA 448</strain>
        <strain evidence="8 11">SEMIA 452</strain>
    </source>
</reference>
<dbReference type="EMBL" id="JACIGW010000006">
    <property type="protein sequence ID" value="MBB4350608.1"/>
    <property type="molecule type" value="Genomic_DNA"/>
</dbReference>
<keyword evidence="4 6" id="KW-0067">ATP-binding</keyword>
<keyword evidence="2" id="KW-0813">Transport</keyword>
<accession>A0A7W6SCL2</accession>
<protein>
    <submittedName>
        <fullName evidence="6">Energy-coupling factor transporter ATP-binding protein EcfA2</fullName>
    </submittedName>
</protein>
<dbReference type="GO" id="GO:0043190">
    <property type="term" value="C:ATP-binding cassette (ABC) transporter complex"/>
    <property type="evidence" value="ECO:0007669"/>
    <property type="project" value="TreeGrafter"/>
</dbReference>
<evidence type="ECO:0000256" key="3">
    <source>
        <dbReference type="ARBA" id="ARBA00022741"/>
    </source>
</evidence>
<evidence type="ECO:0000313" key="11">
    <source>
        <dbReference type="Proteomes" id="UP000576087"/>
    </source>
</evidence>
<dbReference type="Proteomes" id="UP000520770">
    <property type="component" value="Unassembled WGS sequence"/>
</dbReference>
<keyword evidence="10" id="KW-1185">Reference proteome</keyword>
<dbReference type="InterPro" id="IPR017871">
    <property type="entry name" value="ABC_transporter-like_CS"/>
</dbReference>
<keyword evidence="3" id="KW-0547">Nucleotide-binding</keyword>
<evidence type="ECO:0000256" key="2">
    <source>
        <dbReference type="ARBA" id="ARBA00022448"/>
    </source>
</evidence>
<dbReference type="SMART" id="SM00382">
    <property type="entry name" value="AAA"/>
    <property type="match status" value="1"/>
</dbReference>
<dbReference type="SUPFAM" id="SSF52540">
    <property type="entry name" value="P-loop containing nucleoside triphosphate hydrolases"/>
    <property type="match status" value="1"/>
</dbReference>
<comment type="caution">
    <text evidence="6">The sequence shown here is derived from an EMBL/GenBank/DDBJ whole genome shotgun (WGS) entry which is preliminary data.</text>
</comment>
<dbReference type="InterPro" id="IPR003439">
    <property type="entry name" value="ABC_transporter-like_ATP-bd"/>
</dbReference>
<dbReference type="GO" id="GO:0016887">
    <property type="term" value="F:ATP hydrolysis activity"/>
    <property type="evidence" value="ECO:0007669"/>
    <property type="project" value="InterPro"/>
</dbReference>
<organism evidence="6 9">
    <name type="scientific">Aliirhizobium cellulosilyticum</name>
    <dbReference type="NCBI Taxonomy" id="393664"/>
    <lineage>
        <taxon>Bacteria</taxon>
        <taxon>Pseudomonadati</taxon>
        <taxon>Pseudomonadota</taxon>
        <taxon>Alphaproteobacteria</taxon>
        <taxon>Hyphomicrobiales</taxon>
        <taxon>Rhizobiaceae</taxon>
        <taxon>Aliirhizobium</taxon>
    </lineage>
</organism>
<feature type="domain" description="ABC transporter" evidence="5">
    <location>
        <begin position="2"/>
        <end position="240"/>
    </location>
</feature>
<dbReference type="PROSITE" id="PS50893">
    <property type="entry name" value="ABC_TRANSPORTER_2"/>
    <property type="match status" value="1"/>
</dbReference>
<evidence type="ECO:0000313" key="7">
    <source>
        <dbReference type="EMBL" id="MBB4413803.1"/>
    </source>
</evidence>
<proteinExistence type="inferred from homology"/>
<dbReference type="EMBL" id="JACIHM010000007">
    <property type="protein sequence ID" value="MBB4448418.1"/>
    <property type="molecule type" value="Genomic_DNA"/>
</dbReference>
<dbReference type="GO" id="GO:0005524">
    <property type="term" value="F:ATP binding"/>
    <property type="evidence" value="ECO:0007669"/>
    <property type="project" value="UniProtKB-KW"/>
</dbReference>
<dbReference type="PANTHER" id="PTHR43553">
    <property type="entry name" value="HEAVY METAL TRANSPORTER"/>
    <property type="match status" value="1"/>
</dbReference>
<dbReference type="InterPro" id="IPR015856">
    <property type="entry name" value="ABC_transpr_CbiO/EcfA_su"/>
</dbReference>
<name>A0A7W6SCL2_9HYPH</name>
<evidence type="ECO:0000259" key="5">
    <source>
        <dbReference type="PROSITE" id="PS50893"/>
    </source>
</evidence>
<dbReference type="Proteomes" id="UP000524535">
    <property type="component" value="Unassembled WGS sequence"/>
</dbReference>
<dbReference type="GO" id="GO:0042626">
    <property type="term" value="F:ATPase-coupled transmembrane transporter activity"/>
    <property type="evidence" value="ECO:0007669"/>
    <property type="project" value="TreeGrafter"/>
</dbReference>
<evidence type="ECO:0000313" key="9">
    <source>
        <dbReference type="Proteomes" id="UP000520770"/>
    </source>
</evidence>
<dbReference type="PANTHER" id="PTHR43553:SF24">
    <property type="entry name" value="ENERGY-COUPLING FACTOR TRANSPORTER ATP-BINDING PROTEIN ECFA1"/>
    <property type="match status" value="1"/>
</dbReference>
<evidence type="ECO:0000313" key="8">
    <source>
        <dbReference type="EMBL" id="MBB4448418.1"/>
    </source>
</evidence>
<dbReference type="Gene3D" id="3.40.50.300">
    <property type="entry name" value="P-loop containing nucleotide triphosphate hydrolases"/>
    <property type="match status" value="1"/>
</dbReference>
<gene>
    <name evidence="7" type="ORF">GGE31_004341</name>
    <name evidence="6" type="ORF">GGE33_004382</name>
    <name evidence="8" type="ORF">GGE35_004264</name>
</gene>
<dbReference type="PROSITE" id="PS00211">
    <property type="entry name" value="ABC_TRANSPORTER_1"/>
    <property type="match status" value="1"/>
</dbReference>
<dbReference type="CDD" id="cd03225">
    <property type="entry name" value="ABC_cobalt_CbiO_domain1"/>
    <property type="match status" value="1"/>
</dbReference>
<dbReference type="Pfam" id="PF00005">
    <property type="entry name" value="ABC_tran"/>
    <property type="match status" value="1"/>
</dbReference>
<dbReference type="RefSeq" id="WP_183827648.1">
    <property type="nucleotide sequence ID" value="NZ_JACIGW010000006.1"/>
</dbReference>
<dbReference type="AlphaFoldDB" id="A0A7W6SCL2"/>
<comment type="similarity">
    <text evidence="1">Belongs to the ABC transporter superfamily.</text>
</comment>
<sequence>MIEVIGLHAGFASREVLKGVSLRVTQGERIAVLGGNGSGKSTLAGWLAGWFSGGTHRLTAGGCLWNGRPWEDYSLAERAASVQLVGQFPAQHISGRAFTVAEEIAFGPENLCLPTHEIITRRDEALSSCRLEHLADRDPFTLSGGEQQRLVIASALALRPKALILDEPFSNLDPEARSHTLSVLNALPSEVSVIIMDTSPDTVLGWANRLLVLHEGKLCEMESMRAALFDPAVVATIGLPSVTRGFLEIEPALEAAEQVSQSNLPLTLDEAAAILRRSRIARA</sequence>
<dbReference type="InterPro" id="IPR050095">
    <property type="entry name" value="ECF_ABC_transporter_ATP-bd"/>
</dbReference>
<dbReference type="InterPro" id="IPR027417">
    <property type="entry name" value="P-loop_NTPase"/>
</dbReference>
<evidence type="ECO:0000313" key="6">
    <source>
        <dbReference type="EMBL" id="MBB4350608.1"/>
    </source>
</evidence>
<evidence type="ECO:0000313" key="10">
    <source>
        <dbReference type="Proteomes" id="UP000524535"/>
    </source>
</evidence>
<evidence type="ECO:0000256" key="4">
    <source>
        <dbReference type="ARBA" id="ARBA00022840"/>
    </source>
</evidence>
<evidence type="ECO:0000256" key="1">
    <source>
        <dbReference type="ARBA" id="ARBA00005417"/>
    </source>
</evidence>
<dbReference type="InterPro" id="IPR003593">
    <property type="entry name" value="AAA+_ATPase"/>
</dbReference>